<feature type="compositionally biased region" description="Polar residues" evidence="1">
    <location>
        <begin position="1400"/>
        <end position="1410"/>
    </location>
</feature>
<feature type="compositionally biased region" description="Polar residues" evidence="1">
    <location>
        <begin position="90"/>
        <end position="104"/>
    </location>
</feature>
<feature type="compositionally biased region" description="Low complexity" evidence="1">
    <location>
        <begin position="744"/>
        <end position="755"/>
    </location>
</feature>
<feature type="region of interest" description="Disordered" evidence="1">
    <location>
        <begin position="283"/>
        <end position="336"/>
    </location>
</feature>
<feature type="compositionally biased region" description="Polar residues" evidence="1">
    <location>
        <begin position="1230"/>
        <end position="1242"/>
    </location>
</feature>
<evidence type="ECO:0000313" key="3">
    <source>
        <dbReference type="Proteomes" id="UP001302745"/>
    </source>
</evidence>
<gene>
    <name evidence="2" type="ORF">C8A00DRAFT_16314</name>
</gene>
<feature type="compositionally biased region" description="Polar residues" evidence="1">
    <location>
        <begin position="569"/>
        <end position="581"/>
    </location>
</feature>
<feature type="region of interest" description="Disordered" evidence="1">
    <location>
        <begin position="1050"/>
        <end position="1539"/>
    </location>
</feature>
<feature type="compositionally biased region" description="Gly residues" evidence="1">
    <location>
        <begin position="1513"/>
        <end position="1525"/>
    </location>
</feature>
<dbReference type="EMBL" id="MU856977">
    <property type="protein sequence ID" value="KAK4152362.1"/>
    <property type="molecule type" value="Genomic_DNA"/>
</dbReference>
<accession>A0AAN6ZVE2</accession>
<dbReference type="Proteomes" id="UP001302745">
    <property type="component" value="Unassembled WGS sequence"/>
</dbReference>
<feature type="region of interest" description="Disordered" evidence="1">
    <location>
        <begin position="1"/>
        <end position="22"/>
    </location>
</feature>
<feature type="compositionally biased region" description="Polar residues" evidence="1">
    <location>
        <begin position="467"/>
        <end position="483"/>
    </location>
</feature>
<feature type="compositionally biased region" description="Acidic residues" evidence="1">
    <location>
        <begin position="896"/>
        <end position="915"/>
    </location>
</feature>
<feature type="compositionally biased region" description="Basic and acidic residues" evidence="1">
    <location>
        <begin position="1441"/>
        <end position="1458"/>
    </location>
</feature>
<organism evidence="2 3">
    <name type="scientific">Chaetomidium leptoderma</name>
    <dbReference type="NCBI Taxonomy" id="669021"/>
    <lineage>
        <taxon>Eukaryota</taxon>
        <taxon>Fungi</taxon>
        <taxon>Dikarya</taxon>
        <taxon>Ascomycota</taxon>
        <taxon>Pezizomycotina</taxon>
        <taxon>Sordariomycetes</taxon>
        <taxon>Sordariomycetidae</taxon>
        <taxon>Sordariales</taxon>
        <taxon>Chaetomiaceae</taxon>
        <taxon>Chaetomidium</taxon>
    </lineage>
</organism>
<feature type="compositionally biased region" description="Low complexity" evidence="1">
    <location>
        <begin position="1411"/>
        <end position="1423"/>
    </location>
</feature>
<feature type="region of interest" description="Disordered" evidence="1">
    <location>
        <begin position="639"/>
        <end position="982"/>
    </location>
</feature>
<feature type="compositionally biased region" description="Low complexity" evidence="1">
    <location>
        <begin position="878"/>
        <end position="895"/>
    </location>
</feature>
<feature type="compositionally biased region" description="Polar residues" evidence="1">
    <location>
        <begin position="178"/>
        <end position="187"/>
    </location>
</feature>
<reference evidence="2" key="2">
    <citation type="submission" date="2023-05" db="EMBL/GenBank/DDBJ databases">
        <authorList>
            <consortium name="Lawrence Berkeley National Laboratory"/>
            <person name="Steindorff A."/>
            <person name="Hensen N."/>
            <person name="Bonometti L."/>
            <person name="Westerberg I."/>
            <person name="Brannstrom I.O."/>
            <person name="Guillou S."/>
            <person name="Cros-Aarteil S."/>
            <person name="Calhoun S."/>
            <person name="Haridas S."/>
            <person name="Kuo A."/>
            <person name="Mondo S."/>
            <person name="Pangilinan J."/>
            <person name="Riley R."/>
            <person name="Labutti K."/>
            <person name="Andreopoulos B."/>
            <person name="Lipzen A."/>
            <person name="Chen C."/>
            <person name="Yanf M."/>
            <person name="Daum C."/>
            <person name="Ng V."/>
            <person name="Clum A."/>
            <person name="Ohm R."/>
            <person name="Martin F."/>
            <person name="Silar P."/>
            <person name="Natvig D."/>
            <person name="Lalanne C."/>
            <person name="Gautier V."/>
            <person name="Ament-Velasquez S.L."/>
            <person name="Kruys A."/>
            <person name="Hutchinson M.I."/>
            <person name="Powell A.J."/>
            <person name="Barry K."/>
            <person name="Miller A.N."/>
            <person name="Grigoriev I.V."/>
            <person name="Debuchy R."/>
            <person name="Gladieux P."/>
            <person name="Thoren M.H."/>
            <person name="Johannesson H."/>
        </authorList>
    </citation>
    <scope>NUCLEOTIDE SEQUENCE</scope>
    <source>
        <strain evidence="2">CBS 538.74</strain>
    </source>
</reference>
<feature type="compositionally biased region" description="Low complexity" evidence="1">
    <location>
        <begin position="1526"/>
        <end position="1535"/>
    </location>
</feature>
<proteinExistence type="predicted"/>
<feature type="compositionally biased region" description="Polar residues" evidence="1">
    <location>
        <begin position="960"/>
        <end position="969"/>
    </location>
</feature>
<name>A0AAN6ZVE2_9PEZI</name>
<feature type="compositionally biased region" description="Acidic residues" evidence="1">
    <location>
        <begin position="1351"/>
        <end position="1361"/>
    </location>
</feature>
<feature type="compositionally biased region" description="Polar residues" evidence="1">
    <location>
        <begin position="246"/>
        <end position="257"/>
    </location>
</feature>
<feature type="compositionally biased region" description="Basic and acidic residues" evidence="1">
    <location>
        <begin position="996"/>
        <end position="1021"/>
    </location>
</feature>
<sequence length="1642" mass="174332">MFGSRRHRAPNPPLTAATANPNAASAAAAVFKRHESNSSLSAAAAAAALRARPTTPIRVADVQTKRTLRRSTQSFSNDMPPVPALPRNMDTASGESGGRAQQGSPHRKANSLRMGTTPVRLASQKLASGESPSWFGGARLGDLGSVRRTDPAMASPPSSPLQVSAREEDPSEGARPGSQASSLNFSYPTRARRGSGNFFPAADPYATTQVPTHMSQTQPSVEDRQPAQTARVKQPPKWQAAVPSAKKQSTPSSSDQTLVYDPNSRRMVPQADLLALQHVQQTVLDASQPTSSRKKKRTPQRAGSHLAAGTMGRTKSQVTHPPPPTKVQPSSAVAEFQPQREVKPAPLMEPVSTQETRVDAEEPAVKAIISSPRIEAKRLEQQRAQKGVELPRITVPTIPTLAPAAPDVGQFAVRRQPSMVREEPEPEEAEDEMNAQRAVSDALDAVPARRRMQAQARPETHPPISPAPNTTVPSNSFPGNSATVRVDPRPETGSVDVSEYWKAKPSATEHGRAACVSHERTHSSSPARQAHFGPVQDSLTVKHSPPPRSISPRKSAMKHATSPRDASPSGDTSEGSGSVNQEPPVARRKSVRVSFDDAGNGAAGESASINQNDSPLAASPLHANRHSWLTNLGRSHVPSYDDDMVMKPRPALPSFGSVRNRKPRETSPDQTERPLVRPKGEMKYTSPLLPSPPLSSSHDHALGAVLSNENGRLRERSEHLEDDSGHGEPLPPVVTSVEGTGYFSDSSDASSNLSSEFEQSEASFPTAATGPRSEPTAGSHTVLLKAPINGSAVSPVRGVPPQVTRDQGTSLEPEVPAISVSQPTPLGAENKSLGQYFTDIPGGYPEEESDQSAASAAKRPAPDSTVVQPTEDIPQGNQPAQLAAQTTQPTTAETSSDSESDVYSDAYEDLSDIEGDGFQSLNAVVESPLQQSPRPALQAEQASREAPSQGPVEEMPKLQTEISSATTAVEMQPPESPQDDWEKAKAYWRSLTAEKRAQLEREASEEAGIEADKDEAQAETKPKKKKAIERRNSKRRSLAIHMAHQMMVQQEKDGAANPDRSYMIKPGEQWTGDDQLDIPPIRKTMRNEPQPQQHPTIAPAQGSRLRKSMRASASGPSGHRPPMAKDQAASKSGPVAVTPPRTSQRRSATPVEPVSGKASYAQPPLTRRGSTGSESSFKRSRFAKGQGFGFRHSMRPTSPPSLQGEDRSATRFSLRTMSAAGSGSPPGPQMRTTLRDSSNGRKSPTGICMPSFSLSYGGGKKRGSGGKPSGSKSTGSRFSSRFADSSDEEGRGGVSSGFRSRFEESSDDEPVMPMPAPLPRSASAPHTVSPAGAGHHHLRKESSIASTALPEELEESEESQDSEAPTIDAKPALLPATAAVNTSLRRTRSGRGQLLPGAQTAPSLSQAAEANNNNTGRTSRRTSIMSVLRHRKKDSAAPKIGRPDVSESAARRDTRLERSVGQLEQIRSRGDGEDDDEAPPPAPAAAAPRSPRLIKRGSSGRSIKRTVVVPEMMGGGSRPAQGGGATTTVTATASASPEGGGDLDSLLLLQGAAEEGGDVFDMDAARQQQLKRSTASGNLGTRTLSSGGGFLQRRVSALGGGGGMDVAPSMNGSVAGGSMAGASSTTRKKRFGTLRRIFRLDD</sequence>
<feature type="compositionally biased region" description="Polar residues" evidence="1">
    <location>
        <begin position="1210"/>
        <end position="1221"/>
    </location>
</feature>
<protein>
    <submittedName>
        <fullName evidence="2">Uncharacterized protein</fullName>
    </submittedName>
</protein>
<feature type="region of interest" description="Disordered" evidence="1">
    <location>
        <begin position="996"/>
        <end position="1037"/>
    </location>
</feature>
<feature type="compositionally biased region" description="Basic and acidic residues" evidence="1">
    <location>
        <begin position="499"/>
        <end position="522"/>
    </location>
</feature>
<keyword evidence="3" id="KW-1185">Reference proteome</keyword>
<feature type="region of interest" description="Disordered" evidence="1">
    <location>
        <begin position="145"/>
        <end position="260"/>
    </location>
</feature>
<feature type="region of interest" description="Disordered" evidence="1">
    <location>
        <begin position="448"/>
        <end position="618"/>
    </location>
</feature>
<evidence type="ECO:0000313" key="2">
    <source>
        <dbReference type="EMBL" id="KAK4152362.1"/>
    </source>
</evidence>
<feature type="region of interest" description="Disordered" evidence="1">
    <location>
        <begin position="48"/>
        <end position="113"/>
    </location>
</feature>
<comment type="caution">
    <text evidence="2">The sequence shown here is derived from an EMBL/GenBank/DDBJ whole genome shotgun (WGS) entry which is preliminary data.</text>
</comment>
<feature type="compositionally biased region" description="Basic residues" evidence="1">
    <location>
        <begin position="1022"/>
        <end position="1037"/>
    </location>
</feature>
<feature type="compositionally biased region" description="Polar residues" evidence="1">
    <location>
        <begin position="206"/>
        <end position="220"/>
    </location>
</feature>
<feature type="compositionally biased region" description="Basic and acidic residues" evidence="1">
    <location>
        <begin position="711"/>
        <end position="726"/>
    </location>
</feature>
<feature type="compositionally biased region" description="Low complexity" evidence="1">
    <location>
        <begin position="1269"/>
        <end position="1283"/>
    </location>
</feature>
<evidence type="ECO:0000256" key="1">
    <source>
        <dbReference type="SAM" id="MobiDB-lite"/>
    </source>
</evidence>
<feature type="compositionally biased region" description="Basic and acidic residues" evidence="1">
    <location>
        <begin position="663"/>
        <end position="682"/>
    </location>
</feature>
<reference evidence="2" key="1">
    <citation type="journal article" date="2023" name="Mol. Phylogenet. Evol.">
        <title>Genome-scale phylogeny and comparative genomics of the fungal order Sordariales.</title>
        <authorList>
            <person name="Hensen N."/>
            <person name="Bonometti L."/>
            <person name="Westerberg I."/>
            <person name="Brannstrom I.O."/>
            <person name="Guillou S."/>
            <person name="Cros-Aarteil S."/>
            <person name="Calhoun S."/>
            <person name="Haridas S."/>
            <person name="Kuo A."/>
            <person name="Mondo S."/>
            <person name="Pangilinan J."/>
            <person name="Riley R."/>
            <person name="LaButti K."/>
            <person name="Andreopoulos B."/>
            <person name="Lipzen A."/>
            <person name="Chen C."/>
            <person name="Yan M."/>
            <person name="Daum C."/>
            <person name="Ng V."/>
            <person name="Clum A."/>
            <person name="Steindorff A."/>
            <person name="Ohm R.A."/>
            <person name="Martin F."/>
            <person name="Silar P."/>
            <person name="Natvig D.O."/>
            <person name="Lalanne C."/>
            <person name="Gautier V."/>
            <person name="Ament-Velasquez S.L."/>
            <person name="Kruys A."/>
            <person name="Hutchinson M.I."/>
            <person name="Powell A.J."/>
            <person name="Barry K."/>
            <person name="Miller A.N."/>
            <person name="Grigoriev I.V."/>
            <person name="Debuchy R."/>
            <person name="Gladieux P."/>
            <person name="Hiltunen Thoren M."/>
            <person name="Johannesson H."/>
        </authorList>
    </citation>
    <scope>NUCLEOTIDE SEQUENCE</scope>
    <source>
        <strain evidence="2">CBS 538.74</strain>
    </source>
</reference>